<gene>
    <name evidence="2" type="ORF">MM415A02647_0006</name>
    <name evidence="1" type="ORF">MM415B01042_0013</name>
</gene>
<evidence type="ECO:0008006" key="3">
    <source>
        <dbReference type="Google" id="ProtNLM"/>
    </source>
</evidence>
<proteinExistence type="predicted"/>
<reference evidence="2" key="1">
    <citation type="submission" date="2020-03" db="EMBL/GenBank/DDBJ databases">
        <title>The deep terrestrial virosphere.</title>
        <authorList>
            <person name="Holmfeldt K."/>
            <person name="Nilsson E."/>
            <person name="Simone D."/>
            <person name="Lopez-Fernandez M."/>
            <person name="Wu X."/>
            <person name="de Brujin I."/>
            <person name="Lundin D."/>
            <person name="Andersson A."/>
            <person name="Bertilsson S."/>
            <person name="Dopson M."/>
        </authorList>
    </citation>
    <scope>NUCLEOTIDE SEQUENCE</scope>
    <source>
        <strain evidence="2">MM415A02647</strain>
        <strain evidence="1">MM415B01042</strain>
    </source>
</reference>
<evidence type="ECO:0000313" key="2">
    <source>
        <dbReference type="EMBL" id="QJA72678.1"/>
    </source>
</evidence>
<protein>
    <recommendedName>
        <fullName evidence="3">Xylose isomerase-like TIM barrel domain-containing protein</fullName>
    </recommendedName>
</protein>
<name>A0A6M3JTJ9_9ZZZZ</name>
<dbReference type="Gene3D" id="3.20.20.150">
    <property type="entry name" value="Divalent-metal-dependent TIM barrel enzymes"/>
    <property type="match status" value="1"/>
</dbReference>
<sequence>MKITLPVSHVINRDNIEHVPNIDAYQVRTIDGYDKIPYGNYKEVIYHDSKGIVCNDFVDHFITLYIAVAHKKFKLYSTNLMPVSEEYSMIDGPSCKYYSCLNPLKPNELLKRVKYKLKYVRPFADMIALENGNKYPYYDYEYIFNPKWLKIALKELDVKFCFDIGHAIVSYNNYFFQKYSRIEDFILDHPLEDVVEVHLSRPDYSSESADITCYDMHEAPDYLEWKLLKLILPKLNNGVYIAIEYYREFDGMLKSYSNLFDIIRSIRQDMCKGRTILV</sequence>
<evidence type="ECO:0000313" key="1">
    <source>
        <dbReference type="EMBL" id="QJA60838.1"/>
    </source>
</evidence>
<dbReference type="EMBL" id="MT141970">
    <property type="protein sequence ID" value="QJA72678.1"/>
    <property type="molecule type" value="Genomic_DNA"/>
</dbReference>
<dbReference type="InterPro" id="IPR036237">
    <property type="entry name" value="Xyl_isomerase-like_sf"/>
</dbReference>
<dbReference type="EMBL" id="MT141422">
    <property type="protein sequence ID" value="QJA60838.1"/>
    <property type="molecule type" value="Genomic_DNA"/>
</dbReference>
<accession>A0A6M3JTJ9</accession>
<dbReference type="AlphaFoldDB" id="A0A6M3JTJ9"/>
<organism evidence="2">
    <name type="scientific">viral metagenome</name>
    <dbReference type="NCBI Taxonomy" id="1070528"/>
    <lineage>
        <taxon>unclassified sequences</taxon>
        <taxon>metagenomes</taxon>
        <taxon>organismal metagenomes</taxon>
    </lineage>
</organism>
<dbReference type="SUPFAM" id="SSF51658">
    <property type="entry name" value="Xylose isomerase-like"/>
    <property type="match status" value="1"/>
</dbReference>